<name>A0A7R8AGM5_9EURO</name>
<gene>
    <name evidence="1" type="ORF">APUU_11617A</name>
</gene>
<dbReference type="EMBL" id="AP024443">
    <property type="protein sequence ID" value="BCS18789.1"/>
    <property type="molecule type" value="Genomic_DNA"/>
</dbReference>
<accession>A0A7R8AGM5</accession>
<sequence length="112" mass="12393">MVVGSDLACTDDGHTFKAESFRQDLLLSTTCFPRSPSLNCPQTSTVLHFGRHRTLEQGISLSAILDENRNRVRIKVFASISLASCFAAIAFSLRSSRALWRRIATAIRPPTL</sequence>
<protein>
    <submittedName>
        <fullName evidence="1">Uncharacterized protein</fullName>
    </submittedName>
</protein>
<dbReference type="RefSeq" id="XP_041550983.1">
    <property type="nucleotide sequence ID" value="XM_041697727.1"/>
</dbReference>
<evidence type="ECO:0000313" key="1">
    <source>
        <dbReference type="EMBL" id="BCS18789.1"/>
    </source>
</evidence>
<dbReference type="Proteomes" id="UP000654913">
    <property type="component" value="Chromosome 1"/>
</dbReference>
<keyword evidence="2" id="KW-1185">Reference proteome</keyword>
<reference evidence="1" key="1">
    <citation type="submission" date="2021-01" db="EMBL/GenBank/DDBJ databases">
        <authorList>
            <consortium name="Aspergillus puulaauensis MK2 genome sequencing consortium"/>
            <person name="Kazuki M."/>
            <person name="Futagami T."/>
        </authorList>
    </citation>
    <scope>NUCLEOTIDE SEQUENCE</scope>
    <source>
        <strain evidence="1">MK2</strain>
    </source>
</reference>
<dbReference type="AlphaFoldDB" id="A0A7R8AGM5"/>
<proteinExistence type="predicted"/>
<evidence type="ECO:0000313" key="2">
    <source>
        <dbReference type="Proteomes" id="UP000654913"/>
    </source>
</evidence>
<reference evidence="1" key="2">
    <citation type="submission" date="2021-02" db="EMBL/GenBank/DDBJ databases">
        <title>Aspergillus puulaauensis MK2 genome sequence.</title>
        <authorList>
            <person name="Futagami T."/>
            <person name="Mori K."/>
            <person name="Kadooka C."/>
            <person name="Tanaka T."/>
        </authorList>
    </citation>
    <scope>NUCLEOTIDE SEQUENCE</scope>
    <source>
        <strain evidence="1">MK2</strain>
    </source>
</reference>
<organism evidence="1 2">
    <name type="scientific">Aspergillus puulaauensis</name>
    <dbReference type="NCBI Taxonomy" id="1220207"/>
    <lineage>
        <taxon>Eukaryota</taxon>
        <taxon>Fungi</taxon>
        <taxon>Dikarya</taxon>
        <taxon>Ascomycota</taxon>
        <taxon>Pezizomycotina</taxon>
        <taxon>Eurotiomycetes</taxon>
        <taxon>Eurotiomycetidae</taxon>
        <taxon>Eurotiales</taxon>
        <taxon>Aspergillaceae</taxon>
        <taxon>Aspergillus</taxon>
    </lineage>
</organism>
<dbReference type="GeneID" id="64968794"/>
<dbReference type="KEGG" id="apuu:APUU_11617A"/>